<organism evidence="1 2">
    <name type="scientific">Liparis tanakae</name>
    <name type="common">Tanaka's snailfish</name>
    <dbReference type="NCBI Taxonomy" id="230148"/>
    <lineage>
        <taxon>Eukaryota</taxon>
        <taxon>Metazoa</taxon>
        <taxon>Chordata</taxon>
        <taxon>Craniata</taxon>
        <taxon>Vertebrata</taxon>
        <taxon>Euteleostomi</taxon>
        <taxon>Actinopterygii</taxon>
        <taxon>Neopterygii</taxon>
        <taxon>Teleostei</taxon>
        <taxon>Neoteleostei</taxon>
        <taxon>Acanthomorphata</taxon>
        <taxon>Eupercaria</taxon>
        <taxon>Perciformes</taxon>
        <taxon>Cottioidei</taxon>
        <taxon>Cottales</taxon>
        <taxon>Liparidae</taxon>
        <taxon>Liparis</taxon>
    </lineage>
</organism>
<keyword evidence="2" id="KW-1185">Reference proteome</keyword>
<accession>A0A4Z2H4G9</accession>
<evidence type="ECO:0000313" key="2">
    <source>
        <dbReference type="Proteomes" id="UP000314294"/>
    </source>
</evidence>
<protein>
    <submittedName>
        <fullName evidence="1">Uncharacterized protein</fullName>
    </submittedName>
</protein>
<dbReference type="EMBL" id="SRLO01000335">
    <property type="protein sequence ID" value="TNN60350.1"/>
    <property type="molecule type" value="Genomic_DNA"/>
</dbReference>
<comment type="caution">
    <text evidence="1">The sequence shown here is derived from an EMBL/GenBank/DDBJ whole genome shotgun (WGS) entry which is preliminary data.</text>
</comment>
<dbReference type="AlphaFoldDB" id="A0A4Z2H4G9"/>
<proteinExistence type="predicted"/>
<sequence length="59" mass="6695">MPAEFRPLSPEIHGVPNTDSSVLWLVTWKHRADSSRCALAWPLEEFVFRDTGLDRNGGQ</sequence>
<name>A0A4Z2H4G9_9TELE</name>
<evidence type="ECO:0000313" key="1">
    <source>
        <dbReference type="EMBL" id="TNN60350.1"/>
    </source>
</evidence>
<reference evidence="1 2" key="1">
    <citation type="submission" date="2019-03" db="EMBL/GenBank/DDBJ databases">
        <title>First draft genome of Liparis tanakae, snailfish: a comprehensive survey of snailfish specific genes.</title>
        <authorList>
            <person name="Kim W."/>
            <person name="Song I."/>
            <person name="Jeong J.-H."/>
            <person name="Kim D."/>
            <person name="Kim S."/>
            <person name="Ryu S."/>
            <person name="Song J.Y."/>
            <person name="Lee S.K."/>
        </authorList>
    </citation>
    <scope>NUCLEOTIDE SEQUENCE [LARGE SCALE GENOMIC DNA]</scope>
    <source>
        <tissue evidence="1">Muscle</tissue>
    </source>
</reference>
<gene>
    <name evidence="1" type="ORF">EYF80_029431</name>
</gene>
<dbReference type="Proteomes" id="UP000314294">
    <property type="component" value="Unassembled WGS sequence"/>
</dbReference>